<dbReference type="Pfam" id="PF00005">
    <property type="entry name" value="ABC_tran"/>
    <property type="match status" value="1"/>
</dbReference>
<dbReference type="Gene3D" id="3.40.50.300">
    <property type="entry name" value="P-loop containing nucleotide triphosphate hydrolases"/>
    <property type="match status" value="1"/>
</dbReference>
<evidence type="ECO:0000313" key="13">
    <source>
        <dbReference type="Proteomes" id="UP000318336"/>
    </source>
</evidence>
<dbReference type="InterPro" id="IPR003593">
    <property type="entry name" value="AAA+_ATPase"/>
</dbReference>
<keyword evidence="8" id="KW-0406">Ion transport</keyword>
<dbReference type="GO" id="GO:0005886">
    <property type="term" value="C:plasma membrane"/>
    <property type="evidence" value="ECO:0007669"/>
    <property type="project" value="UniProtKB-SubCell"/>
</dbReference>
<keyword evidence="6 12" id="KW-0067">ATP-binding</keyword>
<keyword evidence="3" id="KW-1003">Cell membrane</keyword>
<dbReference type="AlphaFoldDB" id="A0A542XFN0"/>
<dbReference type="InterPro" id="IPR003439">
    <property type="entry name" value="ABC_transporter-like_ATP-bd"/>
</dbReference>
<dbReference type="Proteomes" id="UP000318336">
    <property type="component" value="Unassembled WGS sequence"/>
</dbReference>
<evidence type="ECO:0000313" key="12">
    <source>
        <dbReference type="EMBL" id="TQL34625.1"/>
    </source>
</evidence>
<evidence type="ECO:0000256" key="9">
    <source>
        <dbReference type="ARBA" id="ARBA00023136"/>
    </source>
</evidence>
<evidence type="ECO:0000256" key="8">
    <source>
        <dbReference type="ARBA" id="ARBA00023065"/>
    </source>
</evidence>
<accession>A0A542XFN0</accession>
<evidence type="ECO:0000256" key="10">
    <source>
        <dbReference type="SAM" id="MobiDB-lite"/>
    </source>
</evidence>
<dbReference type="FunFam" id="3.40.50.300:FF:000134">
    <property type="entry name" value="Iron-enterobactin ABC transporter ATP-binding protein"/>
    <property type="match status" value="1"/>
</dbReference>
<dbReference type="GO" id="GO:0005524">
    <property type="term" value="F:ATP binding"/>
    <property type="evidence" value="ECO:0007669"/>
    <property type="project" value="UniProtKB-KW"/>
</dbReference>
<keyword evidence="4" id="KW-0410">Iron transport</keyword>
<dbReference type="CDD" id="cd03214">
    <property type="entry name" value="ABC_Iron-Siderophores_B12_Hemin"/>
    <property type="match status" value="1"/>
</dbReference>
<dbReference type="InterPro" id="IPR051535">
    <property type="entry name" value="Siderophore_ABC-ATPase"/>
</dbReference>
<feature type="region of interest" description="Disordered" evidence="10">
    <location>
        <begin position="1"/>
        <end position="23"/>
    </location>
</feature>
<reference evidence="12 13" key="1">
    <citation type="submission" date="2019-06" db="EMBL/GenBank/DDBJ databases">
        <title>Sequencing the genomes of 1000 actinobacteria strains.</title>
        <authorList>
            <person name="Klenk H.-P."/>
        </authorList>
    </citation>
    <scope>NUCLEOTIDE SEQUENCE [LARGE SCALE GENOMIC DNA]</scope>
    <source>
        <strain evidence="12 13">DSM 24617</strain>
    </source>
</reference>
<dbReference type="InterPro" id="IPR027417">
    <property type="entry name" value="P-loop_NTPase"/>
</dbReference>
<gene>
    <name evidence="12" type="ORF">FB554_2801</name>
</gene>
<keyword evidence="9" id="KW-0472">Membrane</keyword>
<evidence type="ECO:0000256" key="2">
    <source>
        <dbReference type="ARBA" id="ARBA00022448"/>
    </source>
</evidence>
<keyword evidence="5" id="KW-0547">Nucleotide-binding</keyword>
<sequence>MTMTDSSLDTAGPAGPGATDVRPAVTDADVHRSVRADAAGASRLAARQVTLGYGERPVVEGLDVSVPTGRITAIVGSNGCGKSTLLRGLSRLLKPTAGQVLLDGKSIHDRSTKEVARVVGLLPQSPIAPEGITVTELVSRGRHPHHGLLRQWSRADDEAIARALELTGTTELAHRDVDALSGGQRQRVWIAMVLAQQTDLLLLDEPTSFLDIAHAVELLDLVTDLNGHGATVVMVLHDLNLAARYAHHVVAMCDGRIVREGTPAEVVTADVVEEVFGVPCQVVDDPVAGSPLVVPIGRHHRG</sequence>
<evidence type="ECO:0000256" key="6">
    <source>
        <dbReference type="ARBA" id="ARBA00022840"/>
    </source>
</evidence>
<evidence type="ECO:0000256" key="4">
    <source>
        <dbReference type="ARBA" id="ARBA00022496"/>
    </source>
</evidence>
<dbReference type="PROSITE" id="PS50893">
    <property type="entry name" value="ABC_TRANSPORTER_2"/>
    <property type="match status" value="1"/>
</dbReference>
<dbReference type="PANTHER" id="PTHR42771">
    <property type="entry name" value="IRON(3+)-HYDROXAMATE IMPORT ATP-BINDING PROTEIN FHUC"/>
    <property type="match status" value="1"/>
</dbReference>
<evidence type="ECO:0000256" key="3">
    <source>
        <dbReference type="ARBA" id="ARBA00022475"/>
    </source>
</evidence>
<dbReference type="GO" id="GO:0016887">
    <property type="term" value="F:ATP hydrolysis activity"/>
    <property type="evidence" value="ECO:0007669"/>
    <property type="project" value="InterPro"/>
</dbReference>
<keyword evidence="2" id="KW-0813">Transport</keyword>
<dbReference type="GO" id="GO:0006826">
    <property type="term" value="P:iron ion transport"/>
    <property type="evidence" value="ECO:0007669"/>
    <property type="project" value="UniProtKB-KW"/>
</dbReference>
<dbReference type="SUPFAM" id="SSF52540">
    <property type="entry name" value="P-loop containing nucleoside triphosphate hydrolases"/>
    <property type="match status" value="1"/>
</dbReference>
<evidence type="ECO:0000256" key="7">
    <source>
        <dbReference type="ARBA" id="ARBA00023004"/>
    </source>
</evidence>
<comment type="subcellular location">
    <subcellularLocation>
        <location evidence="1">Cell membrane</location>
        <topology evidence="1">Peripheral membrane protein</topology>
    </subcellularLocation>
</comment>
<comment type="caution">
    <text evidence="12">The sequence shown here is derived from an EMBL/GenBank/DDBJ whole genome shotgun (WGS) entry which is preliminary data.</text>
</comment>
<organism evidence="12 13">
    <name type="scientific">Barrientosiimonas humi</name>
    <dbReference type="NCBI Taxonomy" id="999931"/>
    <lineage>
        <taxon>Bacteria</taxon>
        <taxon>Bacillati</taxon>
        <taxon>Actinomycetota</taxon>
        <taxon>Actinomycetes</taxon>
        <taxon>Micrococcales</taxon>
        <taxon>Dermacoccaceae</taxon>
        <taxon>Barrientosiimonas</taxon>
    </lineage>
</organism>
<feature type="domain" description="ABC transporter" evidence="11">
    <location>
        <begin position="44"/>
        <end position="279"/>
    </location>
</feature>
<name>A0A542XFN0_9MICO</name>
<dbReference type="InterPro" id="IPR017871">
    <property type="entry name" value="ABC_transporter-like_CS"/>
</dbReference>
<evidence type="ECO:0000256" key="5">
    <source>
        <dbReference type="ARBA" id="ARBA00022741"/>
    </source>
</evidence>
<evidence type="ECO:0000256" key="1">
    <source>
        <dbReference type="ARBA" id="ARBA00004202"/>
    </source>
</evidence>
<evidence type="ECO:0000259" key="11">
    <source>
        <dbReference type="PROSITE" id="PS50893"/>
    </source>
</evidence>
<proteinExistence type="predicted"/>
<protein>
    <submittedName>
        <fullName evidence="12">Iron complex transport system ATP-binding protein</fullName>
    </submittedName>
</protein>
<keyword evidence="13" id="KW-1185">Reference proteome</keyword>
<dbReference type="PROSITE" id="PS00211">
    <property type="entry name" value="ABC_TRANSPORTER_1"/>
    <property type="match status" value="1"/>
</dbReference>
<keyword evidence="7" id="KW-0408">Iron</keyword>
<dbReference type="SMART" id="SM00382">
    <property type="entry name" value="AAA"/>
    <property type="match status" value="1"/>
</dbReference>
<dbReference type="PANTHER" id="PTHR42771:SF2">
    <property type="entry name" value="IRON(3+)-HYDROXAMATE IMPORT ATP-BINDING PROTEIN FHUC"/>
    <property type="match status" value="1"/>
</dbReference>
<dbReference type="EMBL" id="VFOK01000001">
    <property type="protein sequence ID" value="TQL34625.1"/>
    <property type="molecule type" value="Genomic_DNA"/>
</dbReference>